<reference evidence="3" key="1">
    <citation type="submission" date="2020-01" db="EMBL/GenBank/DDBJ databases">
        <authorList>
            <consortium name="DOE Joint Genome Institute"/>
            <person name="Haridas S."/>
            <person name="Albert R."/>
            <person name="Binder M."/>
            <person name="Bloem J."/>
            <person name="Labutti K."/>
            <person name="Salamov A."/>
            <person name="Andreopoulos B."/>
            <person name="Baker S.E."/>
            <person name="Barry K."/>
            <person name="Bills G."/>
            <person name="Bluhm B.H."/>
            <person name="Cannon C."/>
            <person name="Castanera R."/>
            <person name="Culley D.E."/>
            <person name="Daum C."/>
            <person name="Ezra D."/>
            <person name="Gonzalez J.B."/>
            <person name="Henrissat B."/>
            <person name="Kuo A."/>
            <person name="Liang C."/>
            <person name="Lipzen A."/>
            <person name="Lutzoni F."/>
            <person name="Magnuson J."/>
            <person name="Mondo S."/>
            <person name="Nolan M."/>
            <person name="Ohm R."/>
            <person name="Pangilinan J."/>
            <person name="Park H.-J."/>
            <person name="Ramirez L."/>
            <person name="Alfaro M."/>
            <person name="Sun H."/>
            <person name="Tritt A."/>
            <person name="Yoshinaga Y."/>
            <person name="Zwiers L.-H."/>
            <person name="Turgeon B.G."/>
            <person name="Goodwin S.B."/>
            <person name="Spatafora J.W."/>
            <person name="Crous P.W."/>
            <person name="Grigoriev I.V."/>
        </authorList>
    </citation>
    <scope>NUCLEOTIDE SEQUENCE</scope>
    <source>
        <strain evidence="3">CBS 342.82</strain>
    </source>
</reference>
<name>A0A6J3M437_9PEZI</name>
<protein>
    <submittedName>
        <fullName evidence="3">Uncharacterized protein</fullName>
    </submittedName>
</protein>
<organism evidence="3">
    <name type="scientific">Dissoconium aciculare CBS 342.82</name>
    <dbReference type="NCBI Taxonomy" id="1314786"/>
    <lineage>
        <taxon>Eukaryota</taxon>
        <taxon>Fungi</taxon>
        <taxon>Dikarya</taxon>
        <taxon>Ascomycota</taxon>
        <taxon>Pezizomycotina</taxon>
        <taxon>Dothideomycetes</taxon>
        <taxon>Dothideomycetidae</taxon>
        <taxon>Mycosphaerellales</taxon>
        <taxon>Dissoconiaceae</taxon>
        <taxon>Dissoconium</taxon>
    </lineage>
</organism>
<feature type="region of interest" description="Disordered" evidence="1">
    <location>
        <begin position="288"/>
        <end position="329"/>
    </location>
</feature>
<reference evidence="3" key="2">
    <citation type="submission" date="2020-04" db="EMBL/GenBank/DDBJ databases">
        <authorList>
            <consortium name="NCBI Genome Project"/>
        </authorList>
    </citation>
    <scope>NUCLEOTIDE SEQUENCE</scope>
    <source>
        <strain evidence="3">CBS 342.82</strain>
    </source>
</reference>
<evidence type="ECO:0000313" key="3">
    <source>
        <dbReference type="RefSeq" id="XP_033458718.1"/>
    </source>
</evidence>
<feature type="region of interest" description="Disordered" evidence="1">
    <location>
        <begin position="135"/>
        <end position="252"/>
    </location>
</feature>
<gene>
    <name evidence="3" type="ORF">K489DRAFT_371665</name>
</gene>
<proteinExistence type="predicted"/>
<sequence length="393" mass="43894">MVGLIKLFKKYSDDCRQLEVHVNDATIEKIYRRLVPLGKKFYLHTSVSDRVLATWCSIFFRNNGSFQYVYTLTDDDIERSIRKGGSDRARADVLLLEVYSNDVIRLHQKNQKLVENVLQVNLRWTPVHACWKARGGPSPLREFGGEGKKEEKKQEEKKQEESKQEDKKEEEKEAEKDDKKEEEKAEEDEKEEETKPAEPVAPKRNDGEARSSTTSKQGSSAKACSRCSPKAAASRAPSRLTRSNLASMPALIPDDSISALSSWTASQGRSGPDAARLSALLLNAFPTSPAYSSSSRGSQQPPRPSSSSKGDVSSNTTPSGPEEDRPELVIDKKGRFVAVLCDELEHQQEFPDACRTCAPRQCDCKWCTKDGCGRCGDVLIVDARVTMHIPKRK</sequence>
<reference evidence="3" key="3">
    <citation type="submission" date="2025-08" db="UniProtKB">
        <authorList>
            <consortium name="RefSeq"/>
        </authorList>
    </citation>
    <scope>IDENTIFICATION</scope>
    <source>
        <strain evidence="3">CBS 342.82</strain>
    </source>
</reference>
<dbReference type="Proteomes" id="UP000504637">
    <property type="component" value="Unplaced"/>
</dbReference>
<feature type="compositionally biased region" description="Polar residues" evidence="1">
    <location>
        <begin position="309"/>
        <end position="319"/>
    </location>
</feature>
<dbReference type="AlphaFoldDB" id="A0A6J3M437"/>
<feature type="compositionally biased region" description="Low complexity" evidence="1">
    <location>
        <begin position="219"/>
        <end position="238"/>
    </location>
</feature>
<accession>A0A6J3M437</accession>
<evidence type="ECO:0000256" key="1">
    <source>
        <dbReference type="SAM" id="MobiDB-lite"/>
    </source>
</evidence>
<keyword evidence="2" id="KW-1185">Reference proteome</keyword>
<feature type="compositionally biased region" description="Basic and acidic residues" evidence="1">
    <location>
        <begin position="143"/>
        <end position="183"/>
    </location>
</feature>
<feature type="compositionally biased region" description="Basic and acidic residues" evidence="1">
    <location>
        <begin position="192"/>
        <end position="209"/>
    </location>
</feature>
<dbReference type="GeneID" id="54361056"/>
<dbReference type="RefSeq" id="XP_033458718.1">
    <property type="nucleotide sequence ID" value="XM_033603256.1"/>
</dbReference>
<evidence type="ECO:0000313" key="2">
    <source>
        <dbReference type="Proteomes" id="UP000504637"/>
    </source>
</evidence>
<feature type="compositionally biased region" description="Low complexity" evidence="1">
    <location>
        <begin position="288"/>
        <end position="308"/>
    </location>
</feature>